<proteinExistence type="predicted"/>
<accession>A0A369JKE7</accession>
<protein>
    <submittedName>
        <fullName evidence="1">Uncharacterized protein</fullName>
    </submittedName>
</protein>
<organism evidence="1 2">
    <name type="scientific">Hypsizygus marmoreus</name>
    <name type="common">White beech mushroom</name>
    <name type="synonym">Agaricus marmoreus</name>
    <dbReference type="NCBI Taxonomy" id="39966"/>
    <lineage>
        <taxon>Eukaryota</taxon>
        <taxon>Fungi</taxon>
        <taxon>Dikarya</taxon>
        <taxon>Basidiomycota</taxon>
        <taxon>Agaricomycotina</taxon>
        <taxon>Agaricomycetes</taxon>
        <taxon>Agaricomycetidae</taxon>
        <taxon>Agaricales</taxon>
        <taxon>Tricholomatineae</taxon>
        <taxon>Lyophyllaceae</taxon>
        <taxon>Hypsizygus</taxon>
    </lineage>
</organism>
<sequence>MSAVEEVSMNGVGNHMGPFTVQSLDLEDHVGLNWKGPSHRPRTERVLEAIVHPENISLNLSPEQILRSH</sequence>
<keyword evidence="2" id="KW-1185">Reference proteome</keyword>
<evidence type="ECO:0000313" key="2">
    <source>
        <dbReference type="Proteomes" id="UP000076154"/>
    </source>
</evidence>
<reference evidence="1" key="1">
    <citation type="submission" date="2018-04" db="EMBL/GenBank/DDBJ databases">
        <title>Whole genome sequencing of Hypsizygus marmoreus.</title>
        <authorList>
            <person name="Choi I.-G."/>
            <person name="Min B."/>
            <person name="Kim J.-G."/>
            <person name="Kim S."/>
            <person name="Oh Y.-L."/>
            <person name="Kong W.-S."/>
            <person name="Park H."/>
            <person name="Jeong J."/>
            <person name="Song E.-S."/>
        </authorList>
    </citation>
    <scope>NUCLEOTIDE SEQUENCE [LARGE SCALE GENOMIC DNA]</scope>
    <source>
        <strain evidence="1">51987-8</strain>
    </source>
</reference>
<dbReference type="InParanoid" id="A0A369JKE7"/>
<evidence type="ECO:0000313" key="1">
    <source>
        <dbReference type="EMBL" id="RDB19266.1"/>
    </source>
</evidence>
<dbReference type="EMBL" id="LUEZ02000080">
    <property type="protein sequence ID" value="RDB19266.1"/>
    <property type="molecule type" value="Genomic_DNA"/>
</dbReference>
<dbReference type="Proteomes" id="UP000076154">
    <property type="component" value="Unassembled WGS sequence"/>
</dbReference>
<gene>
    <name evidence="1" type="ORF">Hypma_013512</name>
</gene>
<dbReference type="AlphaFoldDB" id="A0A369JKE7"/>
<comment type="caution">
    <text evidence="1">The sequence shown here is derived from an EMBL/GenBank/DDBJ whole genome shotgun (WGS) entry which is preliminary data.</text>
</comment>
<name>A0A369JKE7_HYPMA</name>